<dbReference type="PANTHER" id="PTHR24321">
    <property type="entry name" value="DEHYDROGENASES, SHORT CHAIN"/>
    <property type="match status" value="1"/>
</dbReference>
<dbReference type="OrthoDB" id="286404at2"/>
<protein>
    <submittedName>
        <fullName evidence="3">NAD(P)-dependent dehydrogenase, short-chain alcohol dehydrogenase family</fullName>
    </submittedName>
</protein>
<evidence type="ECO:0000256" key="1">
    <source>
        <dbReference type="ARBA" id="ARBA00006484"/>
    </source>
</evidence>
<keyword evidence="4" id="KW-1185">Reference proteome</keyword>
<organism evidence="3 4">
    <name type="scientific">Alkalicoccus daliensis</name>
    <dbReference type="NCBI Taxonomy" id="745820"/>
    <lineage>
        <taxon>Bacteria</taxon>
        <taxon>Bacillati</taxon>
        <taxon>Bacillota</taxon>
        <taxon>Bacilli</taxon>
        <taxon>Bacillales</taxon>
        <taxon>Bacillaceae</taxon>
        <taxon>Alkalicoccus</taxon>
    </lineage>
</organism>
<dbReference type="SUPFAM" id="SSF51735">
    <property type="entry name" value="NAD(P)-binding Rossmann-fold domains"/>
    <property type="match status" value="1"/>
</dbReference>
<gene>
    <name evidence="3" type="ORF">SAMN04488053_104142</name>
</gene>
<sequence>MSGTEFSGKVILVTGGSAGIGYASVQRFMEQGARVCLFDIDEEKVEKSVGELRSRNLAENLLAVTGDVSQEEDVRGCFQKIYEQWGALDAVFANAGIGGTMAPIEKMKLEDWQNTMNVDLTGCFLTVKQAIPYLKKKGGSIVITSSVSGNRVFSQPGFGCYSTAKAGQAAFMKMAALELGQFGIRVNAVCPGGVETTMSESITSDPDVKKISMQVQFPRGHQPLMAGNAKPEQIADAVAFLFSEKAAHITGTELYIDGGESLLQG</sequence>
<dbReference type="Proteomes" id="UP000198778">
    <property type="component" value="Unassembled WGS sequence"/>
</dbReference>
<proteinExistence type="inferred from homology"/>
<dbReference type="NCBIfam" id="NF004203">
    <property type="entry name" value="PRK05653.2-4"/>
    <property type="match status" value="1"/>
</dbReference>
<evidence type="ECO:0000313" key="3">
    <source>
        <dbReference type="EMBL" id="SDN88141.1"/>
    </source>
</evidence>
<keyword evidence="2" id="KW-0560">Oxidoreductase</keyword>
<dbReference type="InterPro" id="IPR036291">
    <property type="entry name" value="NAD(P)-bd_dom_sf"/>
</dbReference>
<dbReference type="AlphaFoldDB" id="A0A1H0F0N0"/>
<dbReference type="PANTHER" id="PTHR24321:SF8">
    <property type="entry name" value="ESTRADIOL 17-BETA-DEHYDROGENASE 8-RELATED"/>
    <property type="match status" value="1"/>
</dbReference>
<dbReference type="RefSeq" id="WP_090842576.1">
    <property type="nucleotide sequence ID" value="NZ_FNIL01000004.1"/>
</dbReference>
<comment type="similarity">
    <text evidence="1">Belongs to the short-chain dehydrogenases/reductases (SDR) family.</text>
</comment>
<evidence type="ECO:0000256" key="2">
    <source>
        <dbReference type="ARBA" id="ARBA00023002"/>
    </source>
</evidence>
<reference evidence="4" key="1">
    <citation type="submission" date="2016-10" db="EMBL/GenBank/DDBJ databases">
        <authorList>
            <person name="Varghese N."/>
            <person name="Submissions S."/>
        </authorList>
    </citation>
    <scope>NUCLEOTIDE SEQUENCE [LARGE SCALE GENOMIC DNA]</scope>
    <source>
        <strain evidence="4">CGMCC 1.10369</strain>
    </source>
</reference>
<dbReference type="FunFam" id="3.40.50.720:FF:000084">
    <property type="entry name" value="Short-chain dehydrogenase reductase"/>
    <property type="match status" value="1"/>
</dbReference>
<dbReference type="Gene3D" id="3.40.50.720">
    <property type="entry name" value="NAD(P)-binding Rossmann-like Domain"/>
    <property type="match status" value="1"/>
</dbReference>
<dbReference type="InterPro" id="IPR002347">
    <property type="entry name" value="SDR_fam"/>
</dbReference>
<dbReference type="PRINTS" id="PR00080">
    <property type="entry name" value="SDRFAMILY"/>
</dbReference>
<name>A0A1H0F0N0_9BACI</name>
<dbReference type="PRINTS" id="PR00081">
    <property type="entry name" value="GDHRDH"/>
</dbReference>
<evidence type="ECO:0000313" key="4">
    <source>
        <dbReference type="Proteomes" id="UP000198778"/>
    </source>
</evidence>
<dbReference type="EMBL" id="FNIL01000004">
    <property type="protein sequence ID" value="SDN88141.1"/>
    <property type="molecule type" value="Genomic_DNA"/>
</dbReference>
<dbReference type="GO" id="GO:0016491">
    <property type="term" value="F:oxidoreductase activity"/>
    <property type="evidence" value="ECO:0007669"/>
    <property type="project" value="UniProtKB-KW"/>
</dbReference>
<accession>A0A1H0F0N0</accession>
<dbReference type="CDD" id="cd05233">
    <property type="entry name" value="SDR_c"/>
    <property type="match status" value="1"/>
</dbReference>
<dbReference type="Pfam" id="PF13561">
    <property type="entry name" value="adh_short_C2"/>
    <property type="match status" value="1"/>
</dbReference>
<dbReference type="GO" id="GO:0008206">
    <property type="term" value="P:bile acid metabolic process"/>
    <property type="evidence" value="ECO:0007669"/>
    <property type="project" value="UniProtKB-ARBA"/>
</dbReference>
<dbReference type="STRING" id="745820.SAMN04488053_104142"/>